<dbReference type="PANTHER" id="PTHR21666">
    <property type="entry name" value="PEPTIDASE-RELATED"/>
    <property type="match status" value="1"/>
</dbReference>
<gene>
    <name evidence="3" type="ORF">EII11_07040</name>
</gene>
<dbReference type="SUPFAM" id="SSF51261">
    <property type="entry name" value="Duplicated hybrid motif"/>
    <property type="match status" value="1"/>
</dbReference>
<dbReference type="AlphaFoldDB" id="A0A3P1SDQ9"/>
<evidence type="ECO:0000313" key="3">
    <source>
        <dbReference type="EMBL" id="RRC95149.1"/>
    </source>
</evidence>
<sequence>MDTQHSYFRSPLHRVGMILCATLFFLAVFSPAAAALFSVDEATAEGPSRTPWRWPSGIPVAVTRPFEPPSQDWLAGHRGVDLALPVASEVHSPAAGTITFAGRLVDRNVVVIEHDHRRSTFEPVAPLVSLGESVAAGQVIGTVEDGHVPGPLHWGVKVGAKKYLDPLRQLLSPIVLKPW</sequence>
<reference evidence="3 4" key="1">
    <citation type="submission" date="2018-11" db="EMBL/GenBank/DDBJ databases">
        <title>Genomes From Bacteria Associated with the Canine Oral Cavity: a Test Case for Automated Genome-Based Taxonomic Assignment.</title>
        <authorList>
            <person name="Coil D.A."/>
            <person name="Jospin G."/>
            <person name="Darling A.E."/>
            <person name="Wallis C."/>
            <person name="Davis I.J."/>
            <person name="Harris S."/>
            <person name="Eisen J.A."/>
            <person name="Holcombe L.J."/>
            <person name="O'Flynn C."/>
        </authorList>
    </citation>
    <scope>NUCLEOTIDE SEQUENCE [LARGE SCALE GENOMIC DNA]</scope>
    <source>
        <strain evidence="3 4">OH770</strain>
    </source>
</reference>
<feature type="chain" id="PRO_5018321169" evidence="1">
    <location>
        <begin position="35"/>
        <end position="179"/>
    </location>
</feature>
<dbReference type="CDD" id="cd12797">
    <property type="entry name" value="M23_peptidase"/>
    <property type="match status" value="1"/>
</dbReference>
<evidence type="ECO:0000313" key="4">
    <source>
        <dbReference type="Proteomes" id="UP000280444"/>
    </source>
</evidence>
<protein>
    <submittedName>
        <fullName evidence="3">M23 family metallopeptidase</fullName>
    </submittedName>
</protein>
<evidence type="ECO:0000256" key="1">
    <source>
        <dbReference type="SAM" id="SignalP"/>
    </source>
</evidence>
<dbReference type="InterPro" id="IPR016047">
    <property type="entry name" value="M23ase_b-sheet_dom"/>
</dbReference>
<name>A0A3P1SDQ9_9ACTO</name>
<keyword evidence="4" id="KW-1185">Reference proteome</keyword>
<dbReference type="GO" id="GO:0004222">
    <property type="term" value="F:metalloendopeptidase activity"/>
    <property type="evidence" value="ECO:0007669"/>
    <property type="project" value="TreeGrafter"/>
</dbReference>
<feature type="signal peptide" evidence="1">
    <location>
        <begin position="1"/>
        <end position="34"/>
    </location>
</feature>
<dbReference type="Proteomes" id="UP000280444">
    <property type="component" value="Unassembled WGS sequence"/>
</dbReference>
<evidence type="ECO:0000259" key="2">
    <source>
        <dbReference type="Pfam" id="PF01551"/>
    </source>
</evidence>
<dbReference type="Gene3D" id="2.70.70.10">
    <property type="entry name" value="Glucose Permease (Domain IIA)"/>
    <property type="match status" value="1"/>
</dbReference>
<dbReference type="InterPro" id="IPR011055">
    <property type="entry name" value="Dup_hybrid_motif"/>
</dbReference>
<comment type="caution">
    <text evidence="3">The sequence shown here is derived from an EMBL/GenBank/DDBJ whole genome shotgun (WGS) entry which is preliminary data.</text>
</comment>
<dbReference type="Pfam" id="PF01551">
    <property type="entry name" value="Peptidase_M23"/>
    <property type="match status" value="1"/>
</dbReference>
<dbReference type="EMBL" id="RQZF01000006">
    <property type="protein sequence ID" value="RRC95149.1"/>
    <property type="molecule type" value="Genomic_DNA"/>
</dbReference>
<keyword evidence="1" id="KW-0732">Signal</keyword>
<organism evidence="3 4">
    <name type="scientific">Schaalia canis</name>
    <dbReference type="NCBI Taxonomy" id="100469"/>
    <lineage>
        <taxon>Bacteria</taxon>
        <taxon>Bacillati</taxon>
        <taxon>Actinomycetota</taxon>
        <taxon>Actinomycetes</taxon>
        <taxon>Actinomycetales</taxon>
        <taxon>Actinomycetaceae</taxon>
        <taxon>Schaalia</taxon>
    </lineage>
</organism>
<dbReference type="RefSeq" id="WP_124870689.1">
    <property type="nucleotide sequence ID" value="NZ_RQZF01000006.1"/>
</dbReference>
<feature type="domain" description="M23ase beta-sheet core" evidence="2">
    <location>
        <begin position="76"/>
        <end position="165"/>
    </location>
</feature>
<accession>A0A3P1SDQ9</accession>
<proteinExistence type="predicted"/>
<dbReference type="PANTHER" id="PTHR21666:SF270">
    <property type="entry name" value="MUREIN HYDROLASE ACTIVATOR ENVC"/>
    <property type="match status" value="1"/>
</dbReference>
<dbReference type="OrthoDB" id="5245088at2"/>
<dbReference type="InterPro" id="IPR050570">
    <property type="entry name" value="Cell_wall_metabolism_enzyme"/>
</dbReference>